<feature type="compositionally biased region" description="Basic and acidic residues" evidence="3">
    <location>
        <begin position="9"/>
        <end position="32"/>
    </location>
</feature>
<evidence type="ECO:0000256" key="3">
    <source>
        <dbReference type="SAM" id="MobiDB-lite"/>
    </source>
</evidence>
<accession>A0A8S3Z874</accession>
<feature type="region of interest" description="Disordered" evidence="3">
    <location>
        <begin position="1"/>
        <end position="42"/>
    </location>
</feature>
<feature type="non-terminal residue" evidence="4">
    <location>
        <position position="1"/>
    </location>
</feature>
<organism evidence="4 5">
    <name type="scientific">Candidula unifasciata</name>
    <dbReference type="NCBI Taxonomy" id="100452"/>
    <lineage>
        <taxon>Eukaryota</taxon>
        <taxon>Metazoa</taxon>
        <taxon>Spiralia</taxon>
        <taxon>Lophotrochozoa</taxon>
        <taxon>Mollusca</taxon>
        <taxon>Gastropoda</taxon>
        <taxon>Heterobranchia</taxon>
        <taxon>Euthyneura</taxon>
        <taxon>Panpulmonata</taxon>
        <taxon>Eupulmonata</taxon>
        <taxon>Stylommatophora</taxon>
        <taxon>Helicina</taxon>
        <taxon>Helicoidea</taxon>
        <taxon>Geomitridae</taxon>
        <taxon>Candidula</taxon>
    </lineage>
</organism>
<reference evidence="4" key="1">
    <citation type="submission" date="2021-04" db="EMBL/GenBank/DDBJ databases">
        <authorList>
            <consortium name="Molecular Ecology Group"/>
        </authorList>
    </citation>
    <scope>NUCLEOTIDE SEQUENCE</scope>
</reference>
<name>A0A8S3Z874_9EUPU</name>
<feature type="region of interest" description="Disordered" evidence="3">
    <location>
        <begin position="62"/>
        <end position="82"/>
    </location>
</feature>
<dbReference type="OrthoDB" id="2130750at2759"/>
<comment type="caution">
    <text evidence="4">The sequence shown here is derived from an EMBL/GenBank/DDBJ whole genome shotgun (WGS) entry which is preliminary data.</text>
</comment>
<evidence type="ECO:0000313" key="4">
    <source>
        <dbReference type="EMBL" id="CAG5123126.1"/>
    </source>
</evidence>
<keyword evidence="1 2" id="KW-0175">Coiled coil</keyword>
<evidence type="ECO:0000313" key="5">
    <source>
        <dbReference type="Proteomes" id="UP000678393"/>
    </source>
</evidence>
<proteinExistence type="predicted"/>
<gene>
    <name evidence="4" type="ORF">CUNI_LOCUS8684</name>
</gene>
<dbReference type="EMBL" id="CAJHNH020001447">
    <property type="protein sequence ID" value="CAG5123126.1"/>
    <property type="molecule type" value="Genomic_DNA"/>
</dbReference>
<feature type="compositionally biased region" description="Low complexity" evidence="3">
    <location>
        <begin position="71"/>
        <end position="82"/>
    </location>
</feature>
<dbReference type="InterPro" id="IPR051293">
    <property type="entry name" value="MTUS1/CCDC69"/>
</dbReference>
<protein>
    <submittedName>
        <fullName evidence="4">Uncharacterized protein</fullName>
    </submittedName>
</protein>
<feature type="compositionally biased region" description="Polar residues" evidence="3">
    <location>
        <begin position="540"/>
        <end position="553"/>
    </location>
</feature>
<evidence type="ECO:0000256" key="2">
    <source>
        <dbReference type="SAM" id="Coils"/>
    </source>
</evidence>
<dbReference type="GO" id="GO:0005737">
    <property type="term" value="C:cytoplasm"/>
    <property type="evidence" value="ECO:0007669"/>
    <property type="project" value="TreeGrafter"/>
</dbReference>
<evidence type="ECO:0000256" key="1">
    <source>
        <dbReference type="ARBA" id="ARBA00023054"/>
    </source>
</evidence>
<keyword evidence="5" id="KW-1185">Reference proteome</keyword>
<feature type="region of interest" description="Disordered" evidence="3">
    <location>
        <begin position="474"/>
        <end position="553"/>
    </location>
</feature>
<dbReference type="GO" id="GO:0005634">
    <property type="term" value="C:nucleus"/>
    <property type="evidence" value="ECO:0007669"/>
    <property type="project" value="TreeGrafter"/>
</dbReference>
<dbReference type="AlphaFoldDB" id="A0A8S3Z874"/>
<dbReference type="PANTHER" id="PTHR24200:SF11">
    <property type="entry name" value="TOUCAN, ISOFORM A"/>
    <property type="match status" value="1"/>
</dbReference>
<feature type="coiled-coil region" evidence="2">
    <location>
        <begin position="143"/>
        <end position="198"/>
    </location>
</feature>
<sequence length="666" mass="75658">ISSKSGAADTKKDSRRSSLHSVKLENSEKPKSSADQFSKSGEGLKKVTQASVYQTKKASTSASKVTRNVTSSNIHSTRSSSKSITRKDFEQLELLCEAKAEEVVQLKLQLETTIQAFDAMAILANYCSNELNAFECPTLSQKLEYVQRQLEDYAEQIAELNSQKATLGKDLDLMMQEKEEATQQTKAAEESVQKEREDHEKLTHDLSDTHMTVLSSQRDELTAKHEETVNKLTHFYETQFEMQRQAHDRQISDIMNECKLEINSLKIANLEEIQELRNKHDDQMEELHKQHRCKMEEMSLRFEAIKFSLSEKVDYLRKECDDLAIRARNSEEALQRDSDFKVKIALAPYLNLPREIESLKSIQGMRLEEIQKLRTKIMDLEKQLEEVPISREKIISLQQKIENLEAIINIKTEHEKQLHQRCQVLMRKYDRESRANKRISMDFEQIMWRMSQSADFESCDDSLAKQQFSQSYHSGDVVPDSLHHSASPSRDAVHRVRRQTSRSISDGDPKLRSKSASSVSGKSDSSYDHTSTADPHLKLQTHSNKSQVSGSDQLNRMCQSAGPEIMFELLSDHSCPQTQLDEYEEQIVTEPPVTLVSYMSSSYARSLSGVTDSGVYDSLTRSDVFNSSTASTDLELGMSVNLSMTCDSTAEDNHESGPEAGNYNLA</sequence>
<dbReference type="PANTHER" id="PTHR24200">
    <property type="entry name" value="TOUCAN, ISOFORM A"/>
    <property type="match status" value="1"/>
</dbReference>
<dbReference type="GO" id="GO:0008017">
    <property type="term" value="F:microtubule binding"/>
    <property type="evidence" value="ECO:0007669"/>
    <property type="project" value="TreeGrafter"/>
</dbReference>
<feature type="compositionally biased region" description="Low complexity" evidence="3">
    <location>
        <begin position="514"/>
        <end position="524"/>
    </location>
</feature>
<dbReference type="Proteomes" id="UP000678393">
    <property type="component" value="Unassembled WGS sequence"/>
</dbReference>